<evidence type="ECO:0000259" key="1">
    <source>
        <dbReference type="Pfam" id="PF07969"/>
    </source>
</evidence>
<dbReference type="InterPro" id="IPR011059">
    <property type="entry name" value="Metal-dep_hydrolase_composite"/>
</dbReference>
<dbReference type="Gene3D" id="2.30.40.10">
    <property type="entry name" value="Urease, subunit C, domain 1"/>
    <property type="match status" value="1"/>
</dbReference>
<keyword evidence="3" id="KW-1185">Reference proteome</keyword>
<dbReference type="SUPFAM" id="SSF51556">
    <property type="entry name" value="Metallo-dependent hydrolases"/>
    <property type="match status" value="1"/>
</dbReference>
<dbReference type="AlphaFoldDB" id="A0AAD4H055"/>
<dbReference type="Gene3D" id="3.10.310.70">
    <property type="match status" value="1"/>
</dbReference>
<dbReference type="InterPro" id="IPR013108">
    <property type="entry name" value="Amidohydro_3"/>
</dbReference>
<evidence type="ECO:0000313" key="2">
    <source>
        <dbReference type="EMBL" id="KAF9894358.1"/>
    </source>
</evidence>
<reference evidence="2" key="2">
    <citation type="submission" date="2020-02" db="EMBL/GenBank/DDBJ databases">
        <authorList>
            <person name="Gilchrist C.L.M."/>
            <person name="Chooi Y.-H."/>
        </authorList>
    </citation>
    <scope>NUCLEOTIDE SEQUENCE</scope>
    <source>
        <strain evidence="2">MST-FP2251</strain>
    </source>
</reference>
<dbReference type="GO" id="GO:0016810">
    <property type="term" value="F:hydrolase activity, acting on carbon-nitrogen (but not peptide) bonds"/>
    <property type="evidence" value="ECO:0007669"/>
    <property type="project" value="InterPro"/>
</dbReference>
<reference evidence="2" key="1">
    <citation type="journal article" date="2019" name="Beilstein J. Org. Chem.">
        <title>Nanangenines: drimane sesquiterpenoids as the dominant metabolite cohort of a novel Australian fungus, Aspergillus nanangensis.</title>
        <authorList>
            <person name="Lacey H.J."/>
            <person name="Gilchrist C.L.M."/>
            <person name="Crombie A."/>
            <person name="Kalaitzis J.A."/>
            <person name="Vuong D."/>
            <person name="Rutledge P.J."/>
            <person name="Turner P."/>
            <person name="Pitt J.I."/>
            <person name="Lacey E."/>
            <person name="Chooi Y.H."/>
            <person name="Piggott A.M."/>
        </authorList>
    </citation>
    <scope>NUCLEOTIDE SEQUENCE</scope>
    <source>
        <strain evidence="2">MST-FP2251</strain>
    </source>
</reference>
<proteinExistence type="predicted"/>
<dbReference type="InterPro" id="IPR032466">
    <property type="entry name" value="Metal_Hydrolase"/>
</dbReference>
<feature type="domain" description="Amidohydrolase 3" evidence="1">
    <location>
        <begin position="53"/>
        <end position="532"/>
    </location>
</feature>
<dbReference type="PANTHER" id="PTHR22642">
    <property type="entry name" value="IMIDAZOLONEPROPIONASE"/>
    <property type="match status" value="1"/>
</dbReference>
<dbReference type="SUPFAM" id="SSF51338">
    <property type="entry name" value="Composite domain of metallo-dependent hydrolases"/>
    <property type="match status" value="1"/>
</dbReference>
<dbReference type="InterPro" id="IPR033932">
    <property type="entry name" value="YtcJ-like"/>
</dbReference>
<dbReference type="Pfam" id="PF07969">
    <property type="entry name" value="Amidohydro_3"/>
    <property type="match status" value="1"/>
</dbReference>
<organism evidence="2 3">
    <name type="scientific">Aspergillus nanangensis</name>
    <dbReference type="NCBI Taxonomy" id="2582783"/>
    <lineage>
        <taxon>Eukaryota</taxon>
        <taxon>Fungi</taxon>
        <taxon>Dikarya</taxon>
        <taxon>Ascomycota</taxon>
        <taxon>Pezizomycotina</taxon>
        <taxon>Eurotiomycetes</taxon>
        <taxon>Eurotiomycetidae</taxon>
        <taxon>Eurotiales</taxon>
        <taxon>Aspergillaceae</taxon>
        <taxon>Aspergillus</taxon>
        <taxon>Aspergillus subgen. Circumdati</taxon>
    </lineage>
</organism>
<comment type="caution">
    <text evidence="2">The sequence shown here is derived from an EMBL/GenBank/DDBJ whole genome shotgun (WGS) entry which is preliminary data.</text>
</comment>
<gene>
    <name evidence="2" type="ORF">FE257_007861</name>
</gene>
<dbReference type="Gene3D" id="3.20.20.140">
    <property type="entry name" value="Metal-dependent hydrolases"/>
    <property type="match status" value="1"/>
</dbReference>
<dbReference type="CDD" id="cd01300">
    <property type="entry name" value="YtcJ_like"/>
    <property type="match status" value="1"/>
</dbReference>
<dbReference type="Proteomes" id="UP001194746">
    <property type="component" value="Unassembled WGS sequence"/>
</dbReference>
<name>A0AAD4H055_ASPNN</name>
<dbReference type="EMBL" id="VCAU01000004">
    <property type="protein sequence ID" value="KAF9894358.1"/>
    <property type="molecule type" value="Genomic_DNA"/>
</dbReference>
<dbReference type="PANTHER" id="PTHR22642:SF19">
    <property type="entry name" value="AMIDOHYDROLASE FAMILY PROTEIN (AFU_ORTHOLOGUE AFUA_5G01480)"/>
    <property type="match status" value="1"/>
</dbReference>
<evidence type="ECO:0000313" key="3">
    <source>
        <dbReference type="Proteomes" id="UP001194746"/>
    </source>
</evidence>
<protein>
    <recommendedName>
        <fullName evidence="1">Amidohydrolase 3 domain-containing protein</fullName>
    </recommendedName>
</protein>
<accession>A0AAD4H055</accession>
<sequence>MESIVFINGRIFAPSDGDEPNFKDAMLIVRDKIEHVGSQDDEPIRQELLSKAQTIDLQGKVVAPGFIDSHMHILDFALSQRKLSLLSCQSLEEVRAAIKNYAATHPDEPRILCKSWMQSTTGGDARAAWLDDLDPRPIYIQANDMHSGWANTAAMQEIGIAAMSDPPGGKIHRDSDGAPTGLLSETAHLDIAHPWIFNATPLAQKLLALAAAKDAYTASGYTGMIDMAMDPRQWEALETFRRQSGDSFPFHIAAHWMIPYSPDESVTQAHLRKAIAMHQEYHPSRSPTFCIVGIKLMCDGVVDGCTAALFQPYTGTQDPIEPIWPEAQLRAVVTAADAAGLQCAIHAIGDKAVHQAINVLSGLTPGRRHRIEHLELTSPEDAARLGKLGITASVQPVHSDPALFKAWPGLVGGHRCARAFAYAEFLRGGARMALGTDSPTAAHFALPNLYTATTRRSTIEPESMETVNEHFRLSMVAAVTAASTGAAYSRHADEWTGSLTAGRSADFVVLDLEWAEEKLLQGRVLQTWARGRKTFDIV</sequence>